<feature type="short sequence motif" description="Histidine triad motif" evidence="1">
    <location>
        <begin position="97"/>
        <end position="101"/>
    </location>
</feature>
<feature type="domain" description="HIT" evidence="2">
    <location>
        <begin position="5"/>
        <end position="112"/>
    </location>
</feature>
<dbReference type="EC" id="2.1.1.-" evidence="3"/>
<evidence type="ECO:0000256" key="1">
    <source>
        <dbReference type="PROSITE-ProRule" id="PRU00464"/>
    </source>
</evidence>
<dbReference type="GO" id="GO:0008168">
    <property type="term" value="F:methyltransferase activity"/>
    <property type="evidence" value="ECO:0007669"/>
    <property type="project" value="UniProtKB-KW"/>
</dbReference>
<comment type="caution">
    <text evidence="3">The sequence shown here is derived from an EMBL/GenBank/DDBJ whole genome shotgun (WGS) entry which is preliminary data.</text>
</comment>
<name>A0ABW0AYK6_9ACTN</name>
<dbReference type="Proteomes" id="UP001596208">
    <property type="component" value="Unassembled WGS sequence"/>
</dbReference>
<dbReference type="EMBL" id="JBHSKI010000001">
    <property type="protein sequence ID" value="MFC5170031.1"/>
    <property type="molecule type" value="Genomic_DNA"/>
</dbReference>
<dbReference type="PROSITE" id="PS51084">
    <property type="entry name" value="HIT_2"/>
    <property type="match status" value="1"/>
</dbReference>
<gene>
    <name evidence="3" type="ORF">ACFPRK_05360</name>
</gene>
<proteinExistence type="predicted"/>
<dbReference type="SUPFAM" id="SSF54197">
    <property type="entry name" value="HIT-like"/>
    <property type="match status" value="1"/>
</dbReference>
<reference evidence="4" key="1">
    <citation type="journal article" date="2019" name="Int. J. Syst. Evol. Microbiol.">
        <title>The Global Catalogue of Microorganisms (GCM) 10K type strain sequencing project: providing services to taxonomists for standard genome sequencing and annotation.</title>
        <authorList>
            <consortium name="The Broad Institute Genomics Platform"/>
            <consortium name="The Broad Institute Genome Sequencing Center for Infectious Disease"/>
            <person name="Wu L."/>
            <person name="Ma J."/>
        </authorList>
    </citation>
    <scope>NUCLEOTIDE SEQUENCE [LARGE SCALE GENOMIC DNA]</scope>
    <source>
        <strain evidence="4">CGMCC 4.1721</strain>
    </source>
</reference>
<dbReference type="InterPro" id="IPR011146">
    <property type="entry name" value="HIT-like"/>
</dbReference>
<dbReference type="PANTHER" id="PTHR46648">
    <property type="entry name" value="HIT FAMILY PROTEIN 1"/>
    <property type="match status" value="1"/>
</dbReference>
<dbReference type="Pfam" id="PF01230">
    <property type="entry name" value="HIT"/>
    <property type="match status" value="1"/>
</dbReference>
<organism evidence="3 4">
    <name type="scientific">Streptomyces mutomycini</name>
    <dbReference type="NCBI Taxonomy" id="284036"/>
    <lineage>
        <taxon>Bacteria</taxon>
        <taxon>Bacillati</taxon>
        <taxon>Actinomycetota</taxon>
        <taxon>Actinomycetes</taxon>
        <taxon>Kitasatosporales</taxon>
        <taxon>Streptomycetaceae</taxon>
        <taxon>Streptomyces</taxon>
    </lineage>
</organism>
<protein>
    <submittedName>
        <fullName evidence="3">HIT family protein</fullName>
        <ecNumber evidence="3">2.1.1.-</ecNumber>
    </submittedName>
</protein>
<keyword evidence="3" id="KW-0489">Methyltransferase</keyword>
<dbReference type="InterPro" id="IPR036265">
    <property type="entry name" value="HIT-like_sf"/>
</dbReference>
<accession>A0ABW0AYK6</accession>
<dbReference type="RefSeq" id="WP_208604881.1">
    <property type="nucleotide sequence ID" value="NZ_JBHSKI010000001.1"/>
</dbReference>
<evidence type="ECO:0000259" key="2">
    <source>
        <dbReference type="PROSITE" id="PS51084"/>
    </source>
</evidence>
<dbReference type="PRINTS" id="PR00332">
    <property type="entry name" value="HISTRIAD"/>
</dbReference>
<dbReference type="PANTHER" id="PTHR46648:SF1">
    <property type="entry name" value="ADENOSINE 5'-MONOPHOSPHORAMIDASE HNT1"/>
    <property type="match status" value="1"/>
</dbReference>
<dbReference type="GO" id="GO:0032259">
    <property type="term" value="P:methylation"/>
    <property type="evidence" value="ECO:0007669"/>
    <property type="project" value="UniProtKB-KW"/>
</dbReference>
<dbReference type="InterPro" id="IPR001310">
    <property type="entry name" value="Histidine_triad_HIT"/>
</dbReference>
<dbReference type="Gene3D" id="3.30.428.10">
    <property type="entry name" value="HIT-like"/>
    <property type="match status" value="1"/>
</dbReference>
<keyword evidence="4" id="KW-1185">Reference proteome</keyword>
<evidence type="ECO:0000313" key="4">
    <source>
        <dbReference type="Proteomes" id="UP001596208"/>
    </source>
</evidence>
<keyword evidence="3" id="KW-0808">Transferase</keyword>
<evidence type="ECO:0000313" key="3">
    <source>
        <dbReference type="EMBL" id="MFC5170031.1"/>
    </source>
</evidence>
<sequence length="139" mass="15111">MSECEFCRIGAREAPAESVYEDAENVAFFPLRPAAIGHTLVIPKSHYTDLFDLPGPPLASLMQAVSTVGTGLRAALRPDGMNVISSAGAAASQTILHVHVHLVPRWHDDRFGSIWPSSGPTVGEEVADRLRRELRRSEP</sequence>